<dbReference type="AlphaFoldDB" id="A0A8J5D5Z5"/>
<proteinExistence type="predicted"/>
<dbReference type="Proteomes" id="UP000770661">
    <property type="component" value="Unassembled WGS sequence"/>
</dbReference>
<comment type="caution">
    <text evidence="3">The sequence shown here is derived from an EMBL/GenBank/DDBJ whole genome shotgun (WGS) entry which is preliminary data.</text>
</comment>
<feature type="region of interest" description="Disordered" evidence="1">
    <location>
        <begin position="159"/>
        <end position="180"/>
    </location>
</feature>
<dbReference type="EMBL" id="JACEEZ010000375">
    <property type="protein sequence ID" value="KAG0730215.1"/>
    <property type="molecule type" value="Genomic_DNA"/>
</dbReference>
<accession>A0A8J5D5Z5</accession>
<reference evidence="3" key="1">
    <citation type="submission" date="2020-07" db="EMBL/GenBank/DDBJ databases">
        <title>The High-quality genome of the commercially important snow crab, Chionoecetes opilio.</title>
        <authorList>
            <person name="Jeong J.-H."/>
            <person name="Ryu S."/>
        </authorList>
    </citation>
    <scope>NUCLEOTIDE SEQUENCE</scope>
    <source>
        <strain evidence="3">MADBK_172401_WGS</strain>
        <tissue evidence="3">Digestive gland</tissue>
    </source>
</reference>
<feature type="transmembrane region" description="Helical" evidence="2">
    <location>
        <begin position="115"/>
        <end position="141"/>
    </location>
</feature>
<keyword evidence="4" id="KW-1185">Reference proteome</keyword>
<evidence type="ECO:0000313" key="4">
    <source>
        <dbReference type="Proteomes" id="UP000770661"/>
    </source>
</evidence>
<gene>
    <name evidence="3" type="ORF">GWK47_028694</name>
</gene>
<evidence type="ECO:0000256" key="2">
    <source>
        <dbReference type="SAM" id="Phobius"/>
    </source>
</evidence>
<keyword evidence="2" id="KW-0812">Transmembrane</keyword>
<evidence type="ECO:0000313" key="3">
    <source>
        <dbReference type="EMBL" id="KAG0730215.1"/>
    </source>
</evidence>
<name>A0A8J5D5Z5_CHIOP</name>
<keyword evidence="2" id="KW-0472">Membrane</keyword>
<keyword evidence="2" id="KW-1133">Transmembrane helix</keyword>
<organism evidence="3 4">
    <name type="scientific">Chionoecetes opilio</name>
    <name type="common">Atlantic snow crab</name>
    <name type="synonym">Cancer opilio</name>
    <dbReference type="NCBI Taxonomy" id="41210"/>
    <lineage>
        <taxon>Eukaryota</taxon>
        <taxon>Metazoa</taxon>
        <taxon>Ecdysozoa</taxon>
        <taxon>Arthropoda</taxon>
        <taxon>Crustacea</taxon>
        <taxon>Multicrustacea</taxon>
        <taxon>Malacostraca</taxon>
        <taxon>Eumalacostraca</taxon>
        <taxon>Eucarida</taxon>
        <taxon>Decapoda</taxon>
        <taxon>Pleocyemata</taxon>
        <taxon>Brachyura</taxon>
        <taxon>Eubrachyura</taxon>
        <taxon>Majoidea</taxon>
        <taxon>Majidae</taxon>
        <taxon>Chionoecetes</taxon>
    </lineage>
</organism>
<protein>
    <submittedName>
        <fullName evidence="3">Uncharacterized protein</fullName>
    </submittedName>
</protein>
<evidence type="ECO:0000256" key="1">
    <source>
        <dbReference type="SAM" id="MobiDB-lite"/>
    </source>
</evidence>
<sequence length="180" mass="20033">MALLDNPTFYTSNSDKNRSLGAKRVIWCSELTPSRKLSRVTSWCACVGADQCRFGACVEGTMRRNGDDHSLLRQWEETGNHKQEVPNTEPMDKELQSSCAGQPGWLGRRTRLERYLILAATTVLFVVVALCISLAAVIYGYQSGIFRENANMLTEGSAEEKLPIQSTPVRQGTEELVDSE</sequence>